<reference evidence="3 4" key="1">
    <citation type="journal article" date="2013" name="ISME J.">
        <title>Comparative genomics of pathogenic lineages of Vibrio nigripulchritudo identifies virulence-associated traits.</title>
        <authorList>
            <person name="Goudenege D."/>
            <person name="Labreuche Y."/>
            <person name="Krin E."/>
            <person name="Ansquer D."/>
            <person name="Mangenot S."/>
            <person name="Calteau A."/>
            <person name="Medigue C."/>
            <person name="Mazel D."/>
            <person name="Polz M.F."/>
            <person name="Le Roux F."/>
        </authorList>
    </citation>
    <scope>NUCLEOTIDE SEQUENCE [LARGE SCALE GENOMIC DNA]</scope>
    <source>
        <strain evidence="3 4">SOn1</strain>
    </source>
</reference>
<proteinExistence type="predicted"/>
<dbReference type="Gene3D" id="3.40.190.170">
    <property type="entry name" value="Bacterial extracellular solute-binding protein, family 7"/>
    <property type="match status" value="1"/>
</dbReference>
<accession>A0AAV2VRC5</accession>
<dbReference type="Proteomes" id="UP000018211">
    <property type="component" value="Unassembled WGS sequence"/>
</dbReference>
<dbReference type="PANTHER" id="PTHR33376">
    <property type="match status" value="1"/>
</dbReference>
<feature type="chain" id="PRO_5043371316" evidence="2">
    <location>
        <begin position="23"/>
        <end position="327"/>
    </location>
</feature>
<sequence length="327" mass="35724">MKSKILGLAMACSVAISGYVQADDIVIGTNGKPGNPRVTSAQMFGDLLHQASRGKYNVKVAHSATLGDDRQMLKSVRLGTMQITVNSDGPVAEIVPELSAFGLPYLFSSLPQAWEVLDGPIGERIAEKLEKKGYIVLAWWDNGIRKITHVKKAIKHPDDIKGMKIRTPQSQVTIDAFTALGANPAPLAFSELPAALQSGVFEGQENPLANIYSSKLHELTPYIAKSNHKYEMAPILASKKWWDKLSADDKAMIQNAMNAATWYNRGSFLIDDARLEQTLTAEGAKLNEVDTQAFKDATKGVYTKWEQKIGDIVPQIQKAAADAEVSK</sequence>
<dbReference type="PANTHER" id="PTHR33376:SF2">
    <property type="entry name" value="DICARBOXYLATE-BINDING PERIPLASMIC PROTEIN"/>
    <property type="match status" value="1"/>
</dbReference>
<dbReference type="GeneID" id="97542340"/>
<protein>
    <submittedName>
        <fullName evidence="3">TRAP-type C4-dicarboxylate transport system, periplasmic component</fullName>
    </submittedName>
</protein>
<dbReference type="GO" id="GO:0055085">
    <property type="term" value="P:transmembrane transport"/>
    <property type="evidence" value="ECO:0007669"/>
    <property type="project" value="InterPro"/>
</dbReference>
<evidence type="ECO:0000313" key="4">
    <source>
        <dbReference type="Proteomes" id="UP000018211"/>
    </source>
</evidence>
<dbReference type="AlphaFoldDB" id="A0AAV2VRC5"/>
<dbReference type="CDD" id="cd13603">
    <property type="entry name" value="PBP2_TRAP_Siap_TeaA_like"/>
    <property type="match status" value="1"/>
</dbReference>
<dbReference type="NCBIfam" id="NF037995">
    <property type="entry name" value="TRAP_S1"/>
    <property type="match status" value="1"/>
</dbReference>
<keyword evidence="1 2" id="KW-0732">Signal</keyword>
<organism evidence="3 4">
    <name type="scientific">Vibrio nigripulchritudo SOn1</name>
    <dbReference type="NCBI Taxonomy" id="1238450"/>
    <lineage>
        <taxon>Bacteria</taxon>
        <taxon>Pseudomonadati</taxon>
        <taxon>Pseudomonadota</taxon>
        <taxon>Gammaproteobacteria</taxon>
        <taxon>Vibrionales</taxon>
        <taxon>Vibrionaceae</taxon>
        <taxon>Vibrio</taxon>
    </lineage>
</organism>
<dbReference type="NCBIfam" id="TIGR00787">
    <property type="entry name" value="dctP"/>
    <property type="match status" value="1"/>
</dbReference>
<dbReference type="RefSeq" id="WP_004407173.1">
    <property type="nucleotide sequence ID" value="NZ_LK391965.1"/>
</dbReference>
<name>A0AAV2VRC5_9VIBR</name>
<gene>
    <name evidence="3" type="ORF">VIBNISOn1_280016</name>
</gene>
<dbReference type="PIRSF" id="PIRSF006470">
    <property type="entry name" value="DctB"/>
    <property type="match status" value="1"/>
</dbReference>
<dbReference type="Pfam" id="PF03480">
    <property type="entry name" value="DctP"/>
    <property type="match status" value="1"/>
</dbReference>
<dbReference type="InterPro" id="IPR004682">
    <property type="entry name" value="TRAP_DctP"/>
</dbReference>
<dbReference type="InterPro" id="IPR018389">
    <property type="entry name" value="DctP_fam"/>
</dbReference>
<feature type="signal peptide" evidence="2">
    <location>
        <begin position="1"/>
        <end position="22"/>
    </location>
</feature>
<dbReference type="EMBL" id="CAOF01000118">
    <property type="protein sequence ID" value="CCO47247.1"/>
    <property type="molecule type" value="Genomic_DNA"/>
</dbReference>
<dbReference type="InterPro" id="IPR038404">
    <property type="entry name" value="TRAP_DctP_sf"/>
</dbReference>
<dbReference type="GO" id="GO:0030288">
    <property type="term" value="C:outer membrane-bounded periplasmic space"/>
    <property type="evidence" value="ECO:0007669"/>
    <property type="project" value="InterPro"/>
</dbReference>
<comment type="caution">
    <text evidence="3">The sequence shown here is derived from an EMBL/GenBank/DDBJ whole genome shotgun (WGS) entry which is preliminary data.</text>
</comment>
<evidence type="ECO:0000256" key="1">
    <source>
        <dbReference type="ARBA" id="ARBA00022729"/>
    </source>
</evidence>
<evidence type="ECO:0000313" key="3">
    <source>
        <dbReference type="EMBL" id="CCO47247.1"/>
    </source>
</evidence>
<dbReference type="GO" id="GO:0030246">
    <property type="term" value="F:carbohydrate binding"/>
    <property type="evidence" value="ECO:0007669"/>
    <property type="project" value="TreeGrafter"/>
</dbReference>
<evidence type="ECO:0000256" key="2">
    <source>
        <dbReference type="SAM" id="SignalP"/>
    </source>
</evidence>